<dbReference type="RefSeq" id="XP_002948857.1">
    <property type="nucleotide sequence ID" value="XM_002948811.1"/>
</dbReference>
<sequence length="1594" mass="165864">MNHIHVSAVLTHLSQLASVDASVASALAAAAHPSATPALHPNHGALNPSELPNTSPDSRHPESSISSGRSRASSPRLEGIPAECHADAVTTGAVSGPAVDGMGEDPACVRELLRVLLTLFYEQLPSFEPRQLANTAWALGKWPAGLAGRDDALVAVLDASMPLLPHFGAQELSNLLHGWASCVSSSRAGAAAITTTTTGGGNGNRNGNDDGGNSTASVPAAAPAPLRNRSPTGPPPVPPVNKPLSPLGPQQERRGPSTPEFPVTQFEPQRFLEAHCRACAHQLRRGRFKMQELSNLLWSWGVLLGVGAGGAEAGPGGAGPKRSNSSSSNNNGGGGGGRSSSWIPGFLRSGEGVVGRGQPSDGPKAIAAAAAGGRDVAAVPYLELLTAQLQLGMSSAGPQELANSMLSLARLQVLPPLEWLEAFLQASRGHLLADLSQQAVPGSCNDGSNGASGSAVDSRSDFPPSRQRLMPPPSRLTHGSAAAARVGFSPQELSNLLWGCSKLHLRLPPAYLDDVAPALERCLPLMTLPERVNVLWALAWQAKLGVGDHWGPALWNAAAVAEEPAEAAAGAPGPYCTPGGGPDRERVHGTAGAAHDRGVAACGWEGSSAGSRTEAQVPEWVRRQGAGREIERGKAVLAALAAAEATAEDDGGGANDGELLQGVVAGAAGLGFGAGRPATARYGDVGERLDGRGAPTADVGSQCGSPEEEARGDVDDGDESLELEMDQRRRDVAAATGAGGSSSTAVVAAAAAASAATGAPVDQDEAIGLLLGPRTENSTMLRNPLRPPPPPPLPDLDAAQRQRAHPAGGHQPQAGEKTDSNPKRDVDVVNQPISHESNTQYHLLHQQQHHHHHRQQQQQQQRKGRELRTTLVNPPLDQPDVSVALWSVATLAASSFSASTASRTDACMSLLPTLATTSAAASPAAADGGFFPVGPDSPVGFNHRGHNQTHDYNRRGERIVSAVVDGDVDGRMGNLTDHAERNGEAAADGVASSAHDTVITFSVGGNGAVRVSALLEPQEADALVRLWSRWLEGMSPQGQANCIWAAVRLRLRLPHDLQSRLATWLHRRAADLGPAETAAALRGLGLLSAQLRPSAEMSRAAAALLEQAYVRAGRYGLCELAQVCYGGALLLRWVGRAGAAAAADLESVHGLTVGAGGDGLPAAPQQQQQMALLPAAAAVRMSMDLEDAGVFLPAVGTALLAADGSGGGGGFSPLAAAAAAAQQRRLAQPLDALLGRLQMAYRREDGRGAPPRPDAGTAPACHRRGGGELCTSRQGSSMDEFTRSGRLAERREELRQLRQQQQQQQQQQEQQQQQQDREQRQNPQSANWVASGLSTNWLQRFWATSAPSLEEVSPKEAAMLLWAMSSLAVQPPSPWISTLLRAVEPHLRAAAVRGGASGGGGVSDQTLGVLLSSLGHLRVRPSPEWMAAALAAVDVWATEGVDERGSEGRGGRRRMDPAAVLGVLCGLAYLECPLPVEWMARLVRAVAPQLQCLTPAERTRAYMAVASLDAALAERVGFEFSELLAAGRVGRGRGGAGAVSEWERGEEGTAQQRTLFTRSRGGCETGWEVCGGTLGALGRALMCNHGPTVTSGAE</sequence>
<feature type="region of interest" description="Disordered" evidence="1">
    <location>
        <begin position="312"/>
        <end position="341"/>
    </location>
</feature>
<name>D8TQX9_VOLCA</name>
<feature type="region of interest" description="Disordered" evidence="1">
    <location>
        <begin position="34"/>
        <end position="77"/>
    </location>
</feature>
<feature type="region of interest" description="Disordered" evidence="1">
    <location>
        <begin position="1243"/>
        <end position="1327"/>
    </location>
</feature>
<feature type="compositionally biased region" description="Polar residues" evidence="1">
    <location>
        <begin position="443"/>
        <end position="457"/>
    </location>
</feature>
<feature type="chain" id="PRO_5003123784" evidence="2">
    <location>
        <begin position="22"/>
        <end position="1594"/>
    </location>
</feature>
<gene>
    <name evidence="3" type="ORF">VOLCADRAFT_89153</name>
</gene>
<evidence type="ECO:0000256" key="1">
    <source>
        <dbReference type="SAM" id="MobiDB-lite"/>
    </source>
</evidence>
<evidence type="ECO:0000313" key="3">
    <source>
        <dbReference type="EMBL" id="EFJ50237.1"/>
    </source>
</evidence>
<dbReference type="OrthoDB" id="550942at2759"/>
<feature type="compositionally biased region" description="Basic and acidic residues" evidence="1">
    <location>
        <begin position="816"/>
        <end position="826"/>
    </location>
</feature>
<evidence type="ECO:0000313" key="4">
    <source>
        <dbReference type="Proteomes" id="UP000001058"/>
    </source>
</evidence>
<dbReference type="InParanoid" id="D8TQX9"/>
<dbReference type="PANTHER" id="PTHR14596:SF72">
    <property type="entry name" value="ZINC FINGER PROTEIN MSN2-RELATED"/>
    <property type="match status" value="1"/>
</dbReference>
<dbReference type="STRING" id="3068.D8TQX9"/>
<feature type="signal peptide" evidence="2">
    <location>
        <begin position="1"/>
        <end position="21"/>
    </location>
</feature>
<dbReference type="GO" id="GO:0000981">
    <property type="term" value="F:DNA-binding transcription factor activity, RNA polymerase II-specific"/>
    <property type="evidence" value="ECO:0007669"/>
    <property type="project" value="TreeGrafter"/>
</dbReference>
<feature type="region of interest" description="Disordered" evidence="1">
    <location>
        <begin position="683"/>
        <end position="718"/>
    </location>
</feature>
<feature type="compositionally biased region" description="Basic and acidic residues" evidence="1">
    <location>
        <begin position="1280"/>
        <end position="1296"/>
    </location>
</feature>
<dbReference type="GO" id="GO:0005634">
    <property type="term" value="C:nucleus"/>
    <property type="evidence" value="ECO:0007669"/>
    <property type="project" value="TreeGrafter"/>
</dbReference>
<accession>D8TQX9</accession>
<feature type="region of interest" description="Disordered" evidence="1">
    <location>
        <begin position="775"/>
        <end position="826"/>
    </location>
</feature>
<reference evidence="3 4" key="1">
    <citation type="journal article" date="2010" name="Science">
        <title>Genomic analysis of organismal complexity in the multicellular green alga Volvox carteri.</title>
        <authorList>
            <person name="Prochnik S.E."/>
            <person name="Umen J."/>
            <person name="Nedelcu A.M."/>
            <person name="Hallmann A."/>
            <person name="Miller S.M."/>
            <person name="Nishii I."/>
            <person name="Ferris P."/>
            <person name="Kuo A."/>
            <person name="Mitros T."/>
            <person name="Fritz-Laylin L.K."/>
            <person name="Hellsten U."/>
            <person name="Chapman J."/>
            <person name="Simakov O."/>
            <person name="Rensing S.A."/>
            <person name="Terry A."/>
            <person name="Pangilinan J."/>
            <person name="Kapitonov V."/>
            <person name="Jurka J."/>
            <person name="Salamov A."/>
            <person name="Shapiro H."/>
            <person name="Schmutz J."/>
            <person name="Grimwood J."/>
            <person name="Lindquist E."/>
            <person name="Lucas S."/>
            <person name="Grigoriev I.V."/>
            <person name="Schmitt R."/>
            <person name="Kirk D."/>
            <person name="Rokhsar D.S."/>
        </authorList>
    </citation>
    <scope>NUCLEOTIDE SEQUENCE [LARGE SCALE GENOMIC DNA]</scope>
    <source>
        <strain evidence="4">f. Nagariensis / Eve</strain>
    </source>
</reference>
<evidence type="ECO:0000256" key="2">
    <source>
        <dbReference type="SAM" id="SignalP"/>
    </source>
</evidence>
<dbReference type="EMBL" id="GL378332">
    <property type="protein sequence ID" value="EFJ50237.1"/>
    <property type="molecule type" value="Genomic_DNA"/>
</dbReference>
<feature type="region of interest" description="Disordered" evidence="1">
    <location>
        <begin position="568"/>
        <end position="589"/>
    </location>
</feature>
<dbReference type="GO" id="GO:0000987">
    <property type="term" value="F:cis-regulatory region sequence-specific DNA binding"/>
    <property type="evidence" value="ECO:0007669"/>
    <property type="project" value="TreeGrafter"/>
</dbReference>
<keyword evidence="2" id="KW-0732">Signal</keyword>
<feature type="compositionally biased region" description="Pro residues" evidence="1">
    <location>
        <begin position="232"/>
        <end position="241"/>
    </location>
</feature>
<dbReference type="PANTHER" id="PTHR14596">
    <property type="entry name" value="ZINC FINGER PROTEIN"/>
    <property type="match status" value="1"/>
</dbReference>
<feature type="compositionally biased region" description="Low complexity" evidence="1">
    <location>
        <begin position="211"/>
        <end position="231"/>
    </location>
</feature>
<keyword evidence="4" id="KW-1185">Reference proteome</keyword>
<feature type="region of interest" description="Disordered" evidence="1">
    <location>
        <begin position="194"/>
        <end position="263"/>
    </location>
</feature>
<feature type="region of interest" description="Disordered" evidence="1">
    <location>
        <begin position="844"/>
        <end position="864"/>
    </location>
</feature>
<dbReference type="GeneID" id="9623562"/>
<dbReference type="GO" id="GO:0042594">
    <property type="term" value="P:response to starvation"/>
    <property type="evidence" value="ECO:0007669"/>
    <property type="project" value="TreeGrafter"/>
</dbReference>
<proteinExistence type="predicted"/>
<organism evidence="4">
    <name type="scientific">Volvox carteri f. nagariensis</name>
    <dbReference type="NCBI Taxonomy" id="3068"/>
    <lineage>
        <taxon>Eukaryota</taxon>
        <taxon>Viridiplantae</taxon>
        <taxon>Chlorophyta</taxon>
        <taxon>core chlorophytes</taxon>
        <taxon>Chlorophyceae</taxon>
        <taxon>CS clade</taxon>
        <taxon>Chlamydomonadales</taxon>
        <taxon>Volvocaceae</taxon>
        <taxon>Volvox</taxon>
    </lineage>
</organism>
<feature type="compositionally biased region" description="Low complexity" evidence="1">
    <location>
        <begin position="63"/>
        <end position="76"/>
    </location>
</feature>
<feature type="compositionally biased region" description="Low complexity" evidence="1">
    <location>
        <begin position="320"/>
        <end position="330"/>
    </location>
</feature>
<dbReference type="Proteomes" id="UP000001058">
    <property type="component" value="Unassembled WGS sequence"/>
</dbReference>
<feature type="compositionally biased region" description="Low complexity" evidence="1">
    <location>
        <begin position="1297"/>
        <end position="1314"/>
    </location>
</feature>
<protein>
    <submittedName>
        <fullName evidence="3">Uncharacterized protein</fullName>
    </submittedName>
</protein>
<feature type="compositionally biased region" description="Pro residues" evidence="1">
    <location>
        <begin position="785"/>
        <end position="794"/>
    </location>
</feature>
<feature type="region of interest" description="Disordered" evidence="1">
    <location>
        <begin position="443"/>
        <end position="476"/>
    </location>
</feature>
<dbReference type="KEGG" id="vcn:VOLCADRAFT_89153"/>